<sequence>MTRKKLGRVCEFKESTITTTVWNLHLRRRGNTQERAQVEALRQRLALIVDEEGPDYWHWDLDKGEWLLAWPKRRGEEITNR</sequence>
<dbReference type="EMBL" id="JABWDY010034536">
    <property type="protein sequence ID" value="KAF5182603.1"/>
    <property type="molecule type" value="Genomic_DNA"/>
</dbReference>
<dbReference type="AlphaFoldDB" id="A0A7J6VCJ3"/>
<evidence type="ECO:0000313" key="2">
    <source>
        <dbReference type="Proteomes" id="UP000554482"/>
    </source>
</evidence>
<reference evidence="1 2" key="1">
    <citation type="submission" date="2020-06" db="EMBL/GenBank/DDBJ databases">
        <title>Transcriptomic and genomic resources for Thalictrum thalictroides and T. hernandezii: Facilitating candidate gene discovery in an emerging model plant lineage.</title>
        <authorList>
            <person name="Arias T."/>
            <person name="Riano-Pachon D.M."/>
            <person name="Di Stilio V.S."/>
        </authorList>
    </citation>
    <scope>NUCLEOTIDE SEQUENCE [LARGE SCALE GENOMIC DNA]</scope>
    <source>
        <strain evidence="2">cv. WT478/WT964</strain>
        <tissue evidence="1">Leaves</tissue>
    </source>
</reference>
<keyword evidence="2" id="KW-1185">Reference proteome</keyword>
<feature type="non-terminal residue" evidence="1">
    <location>
        <position position="1"/>
    </location>
</feature>
<dbReference type="Proteomes" id="UP000554482">
    <property type="component" value="Unassembled WGS sequence"/>
</dbReference>
<proteinExistence type="predicted"/>
<organism evidence="1 2">
    <name type="scientific">Thalictrum thalictroides</name>
    <name type="common">Rue-anemone</name>
    <name type="synonym">Anemone thalictroides</name>
    <dbReference type="NCBI Taxonomy" id="46969"/>
    <lineage>
        <taxon>Eukaryota</taxon>
        <taxon>Viridiplantae</taxon>
        <taxon>Streptophyta</taxon>
        <taxon>Embryophyta</taxon>
        <taxon>Tracheophyta</taxon>
        <taxon>Spermatophyta</taxon>
        <taxon>Magnoliopsida</taxon>
        <taxon>Ranunculales</taxon>
        <taxon>Ranunculaceae</taxon>
        <taxon>Thalictroideae</taxon>
        <taxon>Thalictrum</taxon>
    </lineage>
</organism>
<evidence type="ECO:0000313" key="1">
    <source>
        <dbReference type="EMBL" id="KAF5182603.1"/>
    </source>
</evidence>
<protein>
    <submittedName>
        <fullName evidence="1">Uncharacterized protein</fullName>
    </submittedName>
</protein>
<comment type="caution">
    <text evidence="1">The sequence shown here is derived from an EMBL/GenBank/DDBJ whole genome shotgun (WGS) entry which is preliminary data.</text>
</comment>
<name>A0A7J6VCJ3_THATH</name>
<gene>
    <name evidence="1" type="ORF">FRX31_027810</name>
</gene>
<accession>A0A7J6VCJ3</accession>